<reference evidence="1 2" key="1">
    <citation type="journal article" date="2008" name="J. Bacteriol.">
        <title>Complete genome sequence of the mosquitocidal bacterium Bacillus sphaericus C3-41 and comparison with those of closely related Bacillus species.</title>
        <authorList>
            <person name="Hu X."/>
            <person name="Fan W."/>
            <person name="Han B."/>
            <person name="Liu H."/>
            <person name="Zheng D."/>
            <person name="Li Q."/>
            <person name="Dong W."/>
            <person name="Yan J."/>
            <person name="Gao M."/>
            <person name="Berry C."/>
            <person name="Yuan Z."/>
        </authorList>
    </citation>
    <scope>NUCLEOTIDE SEQUENCE [LARGE SCALE GENOMIC DNA]</scope>
    <source>
        <strain evidence="1 2">C3-41</strain>
    </source>
</reference>
<evidence type="ECO:0000313" key="1">
    <source>
        <dbReference type="EMBL" id="ACA40609.1"/>
    </source>
</evidence>
<accession>B1HPG3</accession>
<dbReference type="KEGG" id="lsp:Bsph_3096"/>
<dbReference type="Proteomes" id="UP000002164">
    <property type="component" value="Chromosome"/>
</dbReference>
<gene>
    <name evidence="1" type="ordered locus">Bsph_3096</name>
</gene>
<protein>
    <submittedName>
        <fullName evidence="1">Uncharacterized protein</fullName>
    </submittedName>
</protein>
<dbReference type="AlphaFoldDB" id="B1HPG3"/>
<sequence length="38" mass="4290">MCLLKKLNIGLEKNGKWEAVDGRTLHKHARGKTKMAGR</sequence>
<dbReference type="EnsemblBacteria" id="ACA40609">
    <property type="protein sequence ID" value="ACA40609"/>
    <property type="gene ID" value="Bsph_3096"/>
</dbReference>
<evidence type="ECO:0000313" key="2">
    <source>
        <dbReference type="Proteomes" id="UP000002164"/>
    </source>
</evidence>
<dbReference type="EMBL" id="CP000817">
    <property type="protein sequence ID" value="ACA40609.1"/>
    <property type="molecule type" value="Genomic_DNA"/>
</dbReference>
<proteinExistence type="predicted"/>
<name>B1HPG3_LYSSC</name>
<dbReference type="HOGENOM" id="CLU_3329733_0_0_9"/>
<organism evidence="1 2">
    <name type="scientific">Lysinibacillus sphaericus (strain C3-41)</name>
    <dbReference type="NCBI Taxonomy" id="444177"/>
    <lineage>
        <taxon>Bacteria</taxon>
        <taxon>Bacillati</taxon>
        <taxon>Bacillota</taxon>
        <taxon>Bacilli</taxon>
        <taxon>Bacillales</taxon>
        <taxon>Bacillaceae</taxon>
        <taxon>Lysinibacillus</taxon>
    </lineage>
</organism>